<evidence type="ECO:0000313" key="11">
    <source>
        <dbReference type="EMBL" id="GGC04050.1"/>
    </source>
</evidence>
<feature type="transmembrane region" description="Helical" evidence="8">
    <location>
        <begin position="31"/>
        <end position="53"/>
    </location>
</feature>
<evidence type="ECO:0000259" key="10">
    <source>
        <dbReference type="PROSITE" id="PS50929"/>
    </source>
</evidence>
<accession>A0ABQ1KRH9</accession>
<reference evidence="12" key="1">
    <citation type="journal article" date="2019" name="Int. J. Syst. Evol. Microbiol.">
        <title>The Global Catalogue of Microorganisms (GCM) 10K type strain sequencing project: providing services to taxonomists for standard genome sequencing and annotation.</title>
        <authorList>
            <consortium name="The Broad Institute Genomics Platform"/>
            <consortium name="The Broad Institute Genome Sequencing Center for Infectious Disease"/>
            <person name="Wu L."/>
            <person name="Ma J."/>
        </authorList>
    </citation>
    <scope>NUCLEOTIDE SEQUENCE [LARGE SCALE GENOMIC DNA]</scope>
    <source>
        <strain evidence="12">CGMCC 1.15341</strain>
    </source>
</reference>
<evidence type="ECO:0000256" key="8">
    <source>
        <dbReference type="SAM" id="Phobius"/>
    </source>
</evidence>
<keyword evidence="5" id="KW-0067">ATP-binding</keyword>
<dbReference type="Pfam" id="PF00664">
    <property type="entry name" value="ABC_membrane"/>
    <property type="match status" value="1"/>
</dbReference>
<evidence type="ECO:0000256" key="7">
    <source>
        <dbReference type="ARBA" id="ARBA00023136"/>
    </source>
</evidence>
<keyword evidence="4" id="KW-0547">Nucleotide-binding</keyword>
<dbReference type="InterPro" id="IPR017871">
    <property type="entry name" value="ABC_transporter-like_CS"/>
</dbReference>
<dbReference type="NCBIfam" id="TIGR01846">
    <property type="entry name" value="type_I_sec_HlyB"/>
    <property type="match status" value="1"/>
</dbReference>
<sequence length="585" mass="65383">MLATRRAGIEENARAFDLTWFIPALYKYRHIFAEVLSASFFLQLFALVSPLFFQVVVDKVLVHGGLTTLDVLVIGLLGITLFEVVLGGLRTYIFSHTTSRVDVELGTRLFRHLLSLPLNYFGSRPIGQTVARVRELETIRDFLTGSALTVVLDLLFTFVFLGVMHYYSPTLTWVVLGAIPFYIALSLLITPVLRRRVEEKFQRGATNQSFLVESVAGIETLKSMAVEPQMRRHWEEQLAAYVKSSFRAMQIGLIGNQGVALINKLVATITLWVGARLVIDGDISVGQLIAFNMLAGQVNGPILRLAQLWQQFQQMRIAIDRLGDVLDCPREAEQVSRTRMPPIKGEVRFEYVTFRYKADGPEILRNLSFSIPPGKVVGVVGRSGSGKSTLTKLVQRLYMPQSGRVLVDGVDLTLVDPAWLRRQVGVVLQDSMLFNRTVRENIALADPSLSMERIVHAAHMAGAHDFILGLPQGYDTVLEERGSNLSGGQRQRIAIARALVTDPRILIFDEATSALDYESERIIQENMKQICRGRTVIVVAHRLSAVRQADCILVMDKGILIEAGDHQELIQQQGVYAHLHRQQAA</sequence>
<keyword evidence="7 8" id="KW-0472">Membrane</keyword>
<dbReference type="SUPFAM" id="SSF90123">
    <property type="entry name" value="ABC transporter transmembrane region"/>
    <property type="match status" value="1"/>
</dbReference>
<dbReference type="InterPro" id="IPR003439">
    <property type="entry name" value="ABC_transporter-like_ATP-bd"/>
</dbReference>
<dbReference type="InterPro" id="IPR010132">
    <property type="entry name" value="ATPase_T1SS_HlyB"/>
</dbReference>
<dbReference type="InterPro" id="IPR011527">
    <property type="entry name" value="ABC1_TM_dom"/>
</dbReference>
<dbReference type="PROSITE" id="PS00211">
    <property type="entry name" value="ABC_TRANSPORTER_1"/>
    <property type="match status" value="1"/>
</dbReference>
<dbReference type="InterPro" id="IPR036640">
    <property type="entry name" value="ABC1_TM_sf"/>
</dbReference>
<dbReference type="PANTHER" id="PTHR24221:SF647">
    <property type="entry name" value="BLL6336 PROTEIN"/>
    <property type="match status" value="1"/>
</dbReference>
<dbReference type="InterPro" id="IPR039421">
    <property type="entry name" value="Type_1_exporter"/>
</dbReference>
<evidence type="ECO:0000256" key="3">
    <source>
        <dbReference type="ARBA" id="ARBA00022692"/>
    </source>
</evidence>
<evidence type="ECO:0000259" key="9">
    <source>
        <dbReference type="PROSITE" id="PS50893"/>
    </source>
</evidence>
<organism evidence="11 12">
    <name type="scientific">Marinobacterium zhoushanense</name>
    <dbReference type="NCBI Taxonomy" id="1679163"/>
    <lineage>
        <taxon>Bacteria</taxon>
        <taxon>Pseudomonadati</taxon>
        <taxon>Pseudomonadota</taxon>
        <taxon>Gammaproteobacteria</taxon>
        <taxon>Oceanospirillales</taxon>
        <taxon>Oceanospirillaceae</taxon>
        <taxon>Marinobacterium</taxon>
    </lineage>
</organism>
<evidence type="ECO:0000256" key="4">
    <source>
        <dbReference type="ARBA" id="ARBA00022741"/>
    </source>
</evidence>
<evidence type="ECO:0008006" key="13">
    <source>
        <dbReference type="Google" id="ProtNLM"/>
    </source>
</evidence>
<dbReference type="PROSITE" id="PS50893">
    <property type="entry name" value="ABC_TRANSPORTER_2"/>
    <property type="match status" value="1"/>
</dbReference>
<name>A0ABQ1KRH9_9GAMM</name>
<protein>
    <recommendedName>
        <fullName evidence="13">Type I secretion system permease/ATPase</fullName>
    </recommendedName>
</protein>
<dbReference type="EMBL" id="BMIJ01000007">
    <property type="protein sequence ID" value="GGC04050.1"/>
    <property type="molecule type" value="Genomic_DNA"/>
</dbReference>
<feature type="transmembrane region" description="Helical" evidence="8">
    <location>
        <begin position="142"/>
        <end position="167"/>
    </location>
</feature>
<dbReference type="InterPro" id="IPR003593">
    <property type="entry name" value="AAA+_ATPase"/>
</dbReference>
<dbReference type="Gene3D" id="3.40.50.300">
    <property type="entry name" value="P-loop containing nucleotide triphosphate hydrolases"/>
    <property type="match status" value="1"/>
</dbReference>
<comment type="caution">
    <text evidence="11">The sequence shown here is derived from an EMBL/GenBank/DDBJ whole genome shotgun (WGS) entry which is preliminary data.</text>
</comment>
<evidence type="ECO:0000256" key="1">
    <source>
        <dbReference type="ARBA" id="ARBA00004651"/>
    </source>
</evidence>
<feature type="domain" description="ABC transporter" evidence="9">
    <location>
        <begin position="347"/>
        <end position="582"/>
    </location>
</feature>
<evidence type="ECO:0000256" key="5">
    <source>
        <dbReference type="ARBA" id="ARBA00022840"/>
    </source>
</evidence>
<feature type="transmembrane region" description="Helical" evidence="8">
    <location>
        <begin position="173"/>
        <end position="193"/>
    </location>
</feature>
<dbReference type="PANTHER" id="PTHR24221">
    <property type="entry name" value="ATP-BINDING CASSETTE SUB-FAMILY B"/>
    <property type="match status" value="1"/>
</dbReference>
<feature type="domain" description="ABC transmembrane type-1" evidence="10">
    <location>
        <begin position="35"/>
        <end position="314"/>
    </location>
</feature>
<evidence type="ECO:0000256" key="6">
    <source>
        <dbReference type="ARBA" id="ARBA00022989"/>
    </source>
</evidence>
<feature type="transmembrane region" description="Helical" evidence="8">
    <location>
        <begin position="65"/>
        <end position="86"/>
    </location>
</feature>
<dbReference type="Proteomes" id="UP000629025">
    <property type="component" value="Unassembled WGS sequence"/>
</dbReference>
<keyword evidence="12" id="KW-1185">Reference proteome</keyword>
<dbReference type="Gene3D" id="1.20.1560.10">
    <property type="entry name" value="ABC transporter type 1, transmembrane domain"/>
    <property type="match status" value="1"/>
</dbReference>
<evidence type="ECO:0000256" key="2">
    <source>
        <dbReference type="ARBA" id="ARBA00006025"/>
    </source>
</evidence>
<keyword evidence="6 8" id="KW-1133">Transmembrane helix</keyword>
<evidence type="ECO:0000313" key="12">
    <source>
        <dbReference type="Proteomes" id="UP000629025"/>
    </source>
</evidence>
<dbReference type="SUPFAM" id="SSF52540">
    <property type="entry name" value="P-loop containing nucleoside triphosphate hydrolases"/>
    <property type="match status" value="1"/>
</dbReference>
<dbReference type="PROSITE" id="PS50929">
    <property type="entry name" value="ABC_TM1F"/>
    <property type="match status" value="1"/>
</dbReference>
<dbReference type="InterPro" id="IPR027417">
    <property type="entry name" value="P-loop_NTPase"/>
</dbReference>
<dbReference type="CDD" id="cd18588">
    <property type="entry name" value="ABC_6TM_CyaB_HlyB_like"/>
    <property type="match status" value="1"/>
</dbReference>
<comment type="similarity">
    <text evidence="2">Belongs to the ABC transporter superfamily. Protein-1 exporter (TC 3.A.1.109) family.</text>
</comment>
<proteinExistence type="inferred from homology"/>
<gene>
    <name evidence="11" type="ORF">GCM10011352_32900</name>
</gene>
<dbReference type="SMART" id="SM00382">
    <property type="entry name" value="AAA"/>
    <property type="match status" value="1"/>
</dbReference>
<keyword evidence="3 8" id="KW-0812">Transmembrane</keyword>
<comment type="subcellular location">
    <subcellularLocation>
        <location evidence="1">Cell membrane</location>
        <topology evidence="1">Multi-pass membrane protein</topology>
    </subcellularLocation>
</comment>
<dbReference type="Pfam" id="PF00005">
    <property type="entry name" value="ABC_tran"/>
    <property type="match status" value="1"/>
</dbReference>